<keyword evidence="6" id="KW-1185">Reference proteome</keyword>
<dbReference type="SUPFAM" id="SSF56672">
    <property type="entry name" value="DNA/RNA polymerases"/>
    <property type="match status" value="1"/>
</dbReference>
<feature type="region of interest" description="Disordered" evidence="2">
    <location>
        <begin position="858"/>
        <end position="879"/>
    </location>
</feature>
<feature type="compositionally biased region" description="Basic and acidic residues" evidence="2">
    <location>
        <begin position="322"/>
        <end position="331"/>
    </location>
</feature>
<organism evidence="5 6">
    <name type="scientific">Parnassius mnemosyne</name>
    <name type="common">clouded apollo</name>
    <dbReference type="NCBI Taxonomy" id="213953"/>
    <lineage>
        <taxon>Eukaryota</taxon>
        <taxon>Metazoa</taxon>
        <taxon>Ecdysozoa</taxon>
        <taxon>Arthropoda</taxon>
        <taxon>Hexapoda</taxon>
        <taxon>Insecta</taxon>
        <taxon>Pterygota</taxon>
        <taxon>Neoptera</taxon>
        <taxon>Endopterygota</taxon>
        <taxon>Lepidoptera</taxon>
        <taxon>Glossata</taxon>
        <taxon>Ditrysia</taxon>
        <taxon>Papilionoidea</taxon>
        <taxon>Papilionidae</taxon>
        <taxon>Parnassiinae</taxon>
        <taxon>Parnassini</taxon>
        <taxon>Parnassius</taxon>
        <taxon>Driopa</taxon>
    </lineage>
</organism>
<dbReference type="PANTHER" id="PTHR19446">
    <property type="entry name" value="REVERSE TRANSCRIPTASES"/>
    <property type="match status" value="1"/>
</dbReference>
<dbReference type="GO" id="GO:0071897">
    <property type="term" value="P:DNA biosynthetic process"/>
    <property type="evidence" value="ECO:0007669"/>
    <property type="project" value="UniProtKB-ARBA"/>
</dbReference>
<reference evidence="5 6" key="1">
    <citation type="submission" date="2023-11" db="EMBL/GenBank/DDBJ databases">
        <authorList>
            <person name="Hedman E."/>
            <person name="Englund M."/>
            <person name="Stromberg M."/>
            <person name="Nyberg Akerstrom W."/>
            <person name="Nylinder S."/>
            <person name="Jareborg N."/>
            <person name="Kallberg Y."/>
            <person name="Kronander E."/>
        </authorList>
    </citation>
    <scope>NUCLEOTIDE SEQUENCE [LARGE SCALE GENOMIC DNA]</scope>
</reference>
<evidence type="ECO:0000313" key="5">
    <source>
        <dbReference type="EMBL" id="CAK1586569.1"/>
    </source>
</evidence>
<dbReference type="InterPro" id="IPR000477">
    <property type="entry name" value="RT_dom"/>
</dbReference>
<keyword evidence="1" id="KW-0479">Metal-binding</keyword>
<dbReference type="InterPro" id="IPR043502">
    <property type="entry name" value="DNA/RNA_pol_sf"/>
</dbReference>
<feature type="compositionally biased region" description="Basic and acidic residues" evidence="2">
    <location>
        <begin position="1"/>
        <end position="17"/>
    </location>
</feature>
<dbReference type="Proteomes" id="UP001314205">
    <property type="component" value="Unassembled WGS sequence"/>
</dbReference>
<evidence type="ECO:0000256" key="1">
    <source>
        <dbReference type="PROSITE-ProRule" id="PRU00047"/>
    </source>
</evidence>
<dbReference type="EMBL" id="CAVLGL010000080">
    <property type="protein sequence ID" value="CAK1586569.1"/>
    <property type="molecule type" value="Genomic_DNA"/>
</dbReference>
<feature type="compositionally biased region" description="Basic residues" evidence="2">
    <location>
        <begin position="1485"/>
        <end position="1495"/>
    </location>
</feature>
<dbReference type="SUPFAM" id="SSF57756">
    <property type="entry name" value="Retrovirus zinc finger-like domains"/>
    <property type="match status" value="1"/>
</dbReference>
<dbReference type="GO" id="GO:0003676">
    <property type="term" value="F:nucleic acid binding"/>
    <property type="evidence" value="ECO:0007669"/>
    <property type="project" value="InterPro"/>
</dbReference>
<evidence type="ECO:0000256" key="2">
    <source>
        <dbReference type="SAM" id="MobiDB-lite"/>
    </source>
</evidence>
<proteinExistence type="predicted"/>
<name>A0AAV1KXJ7_9NEOP</name>
<feature type="domain" description="Reverse transcriptase" evidence="4">
    <location>
        <begin position="925"/>
        <end position="1198"/>
    </location>
</feature>
<feature type="compositionally biased region" description="Basic residues" evidence="2">
    <location>
        <begin position="640"/>
        <end position="651"/>
    </location>
</feature>
<sequence length="1504" mass="164069">MDKEKYLKKTVEVEKAGSDTGSGGNRSRGTSSARKRPVCRSSDEEGLPAPKLPISGRGRQASRGASASQPRRDKHGRFVCSNTSAASEADSDMGFTTEDPGDGGESCASLGSSKAELNAAKREQRKAVAADEVSEMARRARERRAALAAEGGEPSAVALSQLALDGVDLVLKVATKSGSLKGTFTRGLKEAAADIREAVGILLNRTASDEVAKLQEENSRLRSDLEDLRRQVAALSEQQQQRTSSDAAPVVDPTPALRPASPRTDEEVERIVRLCMLQCGSMVNARLEAISRRLPVEILRPPLAADTRRTEEPPRLAPQKGKPAEGNKKPAEGAPPSNQPTTAGSKGETWAKVVGRKKARKAAKKAAAAACAPGGTAKTAPKPAQRTAKGGRKRPAVHVPRSNAVTITLQPGAVERGVTYQSVIAEAKAKIKLSDLGLQSVTLRQAATGARLFEVAGTVSGSAEKADALAAKMREVLNPEDVRVSRPMKTAEVRIAGLDDSVTSEEVVAAVARSGECPPDKVRAGDIRTDATGLGAVWVRCPVASAKKIADSGRLLVGWVAARTKLLQPRALQCFRCLEKGHVRAKCTAEVDRSDLCYRCGQPGHKAALCSAALNCSLCSAAGRPAEHRVGGRACGAPASKKKKKEKKRSTKPAGLTSLPSQTASGRHPTTPINDGPRWALKRIDRELLEEAALVQSWIRESTTDGPVDVEAVALWFRGAMTQICDASMPRVHQRSARRQVYWWTAEIAQLRIACVAARRRYTRYRRRRRRDPAEEDALYEVYRASKETLWLAIGDSKSRAREELLGSLDRDPWGRPYRWVRGKLRPWAPPLTQTMQPQLLEAVVSALFPERVGHVPPAMASPSATDSPEEESTDVPEVTQTETRAAVSRLRAKNTAPGPDGVPGRALVLALKELEPQLRGLFTACLEQGQFPSVWKEGRLVLLRKEGRPADSPSAYRPIVLLDEAGKLLERIIADRFVSHLCREGPDLDENQFGFRRGRSTIDAITRVRALAEETVSRGGVVLAVSLDISNAFNTLPWSCIREALNYHRVPPYLRRTIGAYLEERCVTYWGRDGAGRRVMSCGVPQGSVLGPLLWNIGYDWVLRGELPSGADLTCYADDTLVTARGSSHREAALVATAAVSQVVNRIRRLGLEVALNKSEAMVFHGPRRAPPPGSHIVVSGARIAVESTMKYLGLVLDSRWEFGPHFRRLAPKLMGAAGALSTLLPNLGGPSAACRRLYVGIVRSMALYGAPVWAMDMTASTLAILRKPQRAMAVRVARGYRTISYEAACVLAGSPPWDLEAKVLASLYRWREEERARGSRPVQRQIALRREELRQVLVAEWRQRLLRPTAGLATVEAIRPVLDDWLGRRHGSLSFRVTQVLSGHGCFGKYLRRIDREPDARCHHCVHCGEDTAQHTLAECVAWEEQRRVLTNKVGGDLSLPALVQKMVGSAESWDAVVSFCEDVMSQKETAEREREISTPFPGRRRRTGRRRRADNALFRPP</sequence>
<feature type="region of interest" description="Disordered" evidence="2">
    <location>
        <begin position="1"/>
        <end position="134"/>
    </location>
</feature>
<dbReference type="PROSITE" id="PS50878">
    <property type="entry name" value="RT_POL"/>
    <property type="match status" value="1"/>
</dbReference>
<evidence type="ECO:0000259" key="4">
    <source>
        <dbReference type="PROSITE" id="PS50878"/>
    </source>
</evidence>
<feature type="compositionally biased region" description="Basic and acidic residues" evidence="2">
    <location>
        <begin position="1469"/>
        <end position="1479"/>
    </location>
</feature>
<accession>A0AAV1KXJ7</accession>
<comment type="caution">
    <text evidence="5">The sequence shown here is derived from an EMBL/GenBank/DDBJ whole genome shotgun (WGS) entry which is preliminary data.</text>
</comment>
<dbReference type="SMART" id="SM00343">
    <property type="entry name" value="ZnF_C2HC"/>
    <property type="match status" value="2"/>
</dbReference>
<feature type="compositionally biased region" description="Basic and acidic residues" evidence="2">
    <location>
        <begin position="119"/>
        <end position="134"/>
    </location>
</feature>
<dbReference type="Pfam" id="PF00078">
    <property type="entry name" value="RVT_1"/>
    <property type="match status" value="1"/>
</dbReference>
<feature type="region of interest" description="Disordered" evidence="2">
    <location>
        <begin position="1469"/>
        <end position="1504"/>
    </location>
</feature>
<dbReference type="InterPro" id="IPR036875">
    <property type="entry name" value="Znf_CCHC_sf"/>
</dbReference>
<feature type="region of interest" description="Disordered" evidence="2">
    <location>
        <begin position="304"/>
        <end position="397"/>
    </location>
</feature>
<protein>
    <recommendedName>
        <fullName evidence="7">Reverse transcriptase</fullName>
    </recommendedName>
</protein>
<feature type="compositionally biased region" description="Basic residues" evidence="2">
    <location>
        <begin position="354"/>
        <end position="364"/>
    </location>
</feature>
<evidence type="ECO:0000259" key="3">
    <source>
        <dbReference type="PROSITE" id="PS50158"/>
    </source>
</evidence>
<feature type="domain" description="CCHC-type" evidence="3">
    <location>
        <begin position="597"/>
        <end position="610"/>
    </location>
</feature>
<gene>
    <name evidence="5" type="ORF">PARMNEM_LOCUS7507</name>
</gene>
<feature type="compositionally biased region" description="Polar residues" evidence="2">
    <location>
        <begin position="236"/>
        <end position="246"/>
    </location>
</feature>
<keyword evidence="1" id="KW-0862">Zinc</keyword>
<feature type="region of interest" description="Disordered" evidence="2">
    <location>
        <begin position="628"/>
        <end position="677"/>
    </location>
</feature>
<evidence type="ECO:0008006" key="7">
    <source>
        <dbReference type="Google" id="ProtNLM"/>
    </source>
</evidence>
<evidence type="ECO:0000313" key="6">
    <source>
        <dbReference type="Proteomes" id="UP001314205"/>
    </source>
</evidence>
<feature type="compositionally biased region" description="Low complexity" evidence="2">
    <location>
        <begin position="365"/>
        <end position="381"/>
    </location>
</feature>
<dbReference type="CDD" id="cd01650">
    <property type="entry name" value="RT_nLTR_like"/>
    <property type="match status" value="1"/>
</dbReference>
<dbReference type="InterPro" id="IPR001878">
    <property type="entry name" value="Znf_CCHC"/>
</dbReference>
<keyword evidence="1" id="KW-0863">Zinc-finger</keyword>
<dbReference type="GO" id="GO:0008270">
    <property type="term" value="F:zinc ion binding"/>
    <property type="evidence" value="ECO:0007669"/>
    <property type="project" value="UniProtKB-KW"/>
</dbReference>
<feature type="region of interest" description="Disordered" evidence="2">
    <location>
        <begin position="233"/>
        <end position="265"/>
    </location>
</feature>
<dbReference type="Gene3D" id="4.10.60.10">
    <property type="entry name" value="Zinc finger, CCHC-type"/>
    <property type="match status" value="1"/>
</dbReference>
<dbReference type="PROSITE" id="PS50158">
    <property type="entry name" value="ZF_CCHC"/>
    <property type="match status" value="1"/>
</dbReference>